<accession>A0A9D2BUA0</accession>
<evidence type="ECO:0000256" key="3">
    <source>
        <dbReference type="PROSITE-ProRule" id="PRU10038"/>
    </source>
</evidence>
<evidence type="ECO:0000313" key="6">
    <source>
        <dbReference type="Proteomes" id="UP000886751"/>
    </source>
</evidence>
<feature type="active site" evidence="3">
    <location>
        <position position="179"/>
    </location>
</feature>
<organism evidence="5 6">
    <name type="scientific">Candidatus Gemmiger excrementipullorum</name>
    <dbReference type="NCBI Taxonomy" id="2838610"/>
    <lineage>
        <taxon>Bacteria</taxon>
        <taxon>Bacillati</taxon>
        <taxon>Bacillota</taxon>
        <taxon>Clostridia</taxon>
        <taxon>Eubacteriales</taxon>
        <taxon>Gemmiger</taxon>
    </lineage>
</organism>
<protein>
    <submittedName>
        <fullName evidence="5">Alpha/beta hydrolase</fullName>
    </submittedName>
</protein>
<dbReference type="PANTHER" id="PTHR48081">
    <property type="entry name" value="AB HYDROLASE SUPERFAMILY PROTEIN C4A8.06C"/>
    <property type="match status" value="1"/>
</dbReference>
<dbReference type="EMBL" id="DXEI01000114">
    <property type="protein sequence ID" value="HIX95285.1"/>
    <property type="molecule type" value="Genomic_DNA"/>
</dbReference>
<reference evidence="5" key="1">
    <citation type="journal article" date="2021" name="PeerJ">
        <title>Extensive microbial diversity within the chicken gut microbiome revealed by metagenomics and culture.</title>
        <authorList>
            <person name="Gilroy R."/>
            <person name="Ravi A."/>
            <person name="Getino M."/>
            <person name="Pursley I."/>
            <person name="Horton D.L."/>
            <person name="Alikhan N.F."/>
            <person name="Baker D."/>
            <person name="Gharbi K."/>
            <person name="Hall N."/>
            <person name="Watson M."/>
            <person name="Adriaenssens E.M."/>
            <person name="Foster-Nyarko E."/>
            <person name="Jarju S."/>
            <person name="Secka A."/>
            <person name="Antonio M."/>
            <person name="Oren A."/>
            <person name="Chaudhuri R.R."/>
            <person name="La Ragione R."/>
            <person name="Hildebrand F."/>
            <person name="Pallen M.J."/>
        </authorList>
    </citation>
    <scope>NUCLEOTIDE SEQUENCE</scope>
    <source>
        <strain evidence="5">ChiHecec2B26-7398</strain>
    </source>
</reference>
<comment type="caution">
    <text evidence="5">The sequence shown here is derived from an EMBL/GenBank/DDBJ whole genome shotgun (WGS) entry which is preliminary data.</text>
</comment>
<dbReference type="InterPro" id="IPR013094">
    <property type="entry name" value="AB_hydrolase_3"/>
</dbReference>
<evidence type="ECO:0000256" key="2">
    <source>
        <dbReference type="ARBA" id="ARBA00022801"/>
    </source>
</evidence>
<dbReference type="PROSITE" id="PS01174">
    <property type="entry name" value="LIPASE_GDXG_SER"/>
    <property type="match status" value="1"/>
</dbReference>
<feature type="domain" description="Alpha/beta hydrolase fold-3" evidence="4">
    <location>
        <begin position="105"/>
        <end position="307"/>
    </location>
</feature>
<dbReference type="Proteomes" id="UP000886751">
    <property type="component" value="Unassembled WGS sequence"/>
</dbReference>
<dbReference type="GO" id="GO:0004806">
    <property type="term" value="F:triacylglycerol lipase activity"/>
    <property type="evidence" value="ECO:0007669"/>
    <property type="project" value="TreeGrafter"/>
</dbReference>
<sequence length="329" mass="36515">MPKTPKAHDKKLTKRLETVIKTLIPQRGQDADQLGPMMRAIKAVHSVTDPTSMLPEDLDRQRAAQELFGRLVTPSLGIRSDALAVNDIPAEWVSLEHGHDRRHAVLYCHGGGYTCGQLGYARILASKLALCTGFDVLSFEYRLAPEHRYPAALQDALAMWDYLMYMGYGARDVIVAGDSAGGNLALELCLKLKAQGRAQPRGLLLFSPWTDMTASGKSYRSCRALDPMLTMEYIEAVRMAYTGPGADWADPCYSPLFADLRGLPPTLVQVGTNEILRADSERLAEALQKAGGYARLEVYEECWHVFQQMPIRRAEEAMEAAGRFVQQLL</sequence>
<dbReference type="Pfam" id="PF07859">
    <property type="entry name" value="Abhydrolase_3"/>
    <property type="match status" value="1"/>
</dbReference>
<dbReference type="Gene3D" id="3.40.50.1820">
    <property type="entry name" value="alpha/beta hydrolase"/>
    <property type="match status" value="1"/>
</dbReference>
<dbReference type="SUPFAM" id="SSF53474">
    <property type="entry name" value="alpha/beta-Hydrolases"/>
    <property type="match status" value="1"/>
</dbReference>
<dbReference type="AlphaFoldDB" id="A0A9D2BUA0"/>
<dbReference type="InterPro" id="IPR033140">
    <property type="entry name" value="Lipase_GDXG_put_SER_AS"/>
</dbReference>
<evidence type="ECO:0000313" key="5">
    <source>
        <dbReference type="EMBL" id="HIX95285.1"/>
    </source>
</evidence>
<dbReference type="PANTHER" id="PTHR48081:SF30">
    <property type="entry name" value="ACETYL-HYDROLASE LIPR-RELATED"/>
    <property type="match status" value="1"/>
</dbReference>
<dbReference type="InterPro" id="IPR050300">
    <property type="entry name" value="GDXG_lipolytic_enzyme"/>
</dbReference>
<evidence type="ECO:0000259" key="4">
    <source>
        <dbReference type="Pfam" id="PF07859"/>
    </source>
</evidence>
<name>A0A9D2BUA0_9FIRM</name>
<evidence type="ECO:0000256" key="1">
    <source>
        <dbReference type="ARBA" id="ARBA00010515"/>
    </source>
</evidence>
<dbReference type="InterPro" id="IPR029058">
    <property type="entry name" value="AB_hydrolase_fold"/>
</dbReference>
<gene>
    <name evidence="5" type="ORF">H9846_07485</name>
</gene>
<reference evidence="5" key="2">
    <citation type="submission" date="2021-04" db="EMBL/GenBank/DDBJ databases">
        <authorList>
            <person name="Gilroy R."/>
        </authorList>
    </citation>
    <scope>NUCLEOTIDE SEQUENCE</scope>
    <source>
        <strain evidence="5">ChiHecec2B26-7398</strain>
    </source>
</reference>
<keyword evidence="2 5" id="KW-0378">Hydrolase</keyword>
<comment type="similarity">
    <text evidence="1">Belongs to the 'GDXG' lipolytic enzyme family.</text>
</comment>
<proteinExistence type="inferred from homology"/>